<name>A0A427YPU7_9TREE</name>
<evidence type="ECO:0000313" key="2">
    <source>
        <dbReference type="Proteomes" id="UP000279259"/>
    </source>
</evidence>
<dbReference type="EMBL" id="RSCD01000004">
    <property type="protein sequence ID" value="RSH93080.1"/>
    <property type="molecule type" value="Genomic_DNA"/>
</dbReference>
<reference evidence="1 2" key="1">
    <citation type="submission" date="2018-11" db="EMBL/GenBank/DDBJ databases">
        <title>Genome sequence of Saitozyma podzolica DSM 27192.</title>
        <authorList>
            <person name="Aliyu H."/>
            <person name="Gorte O."/>
            <person name="Ochsenreither K."/>
        </authorList>
    </citation>
    <scope>NUCLEOTIDE SEQUENCE [LARGE SCALE GENOMIC DNA]</scope>
    <source>
        <strain evidence="1 2">DSM 27192</strain>
    </source>
</reference>
<organism evidence="1 2">
    <name type="scientific">Saitozyma podzolica</name>
    <dbReference type="NCBI Taxonomy" id="1890683"/>
    <lineage>
        <taxon>Eukaryota</taxon>
        <taxon>Fungi</taxon>
        <taxon>Dikarya</taxon>
        <taxon>Basidiomycota</taxon>
        <taxon>Agaricomycotina</taxon>
        <taxon>Tremellomycetes</taxon>
        <taxon>Tremellales</taxon>
        <taxon>Trimorphomycetaceae</taxon>
        <taxon>Saitozyma</taxon>
    </lineage>
</organism>
<evidence type="ECO:0000313" key="1">
    <source>
        <dbReference type="EMBL" id="RSH93080.1"/>
    </source>
</evidence>
<proteinExistence type="predicted"/>
<dbReference type="AlphaFoldDB" id="A0A427YPU7"/>
<evidence type="ECO:0008006" key="3">
    <source>
        <dbReference type="Google" id="ProtNLM"/>
    </source>
</evidence>
<gene>
    <name evidence="1" type="ORF">EHS25_007433</name>
</gene>
<dbReference type="OrthoDB" id="10322140at2759"/>
<keyword evidence="2" id="KW-1185">Reference proteome</keyword>
<sequence length="380" mass="42559">MEAERVLTAARQHNLFAVDDNASARLMTYASSAIEAVGLSSQSPFAPSVLSGWAEEELRELRSEKRPLLAHMTGPLLLLLHSRQLGTLVNNAFLVGTIMEYACQIGIHRISAPELLVRASGAAYCSVDIPYESITVYLPGAQYSDLRDPLFFAPYLSDDPFSLYVKSSMLLGQVHAFRRRRSAGLSQPGDYELLLARLTVFDEWARSVSDFTEDNLDLIAPVVFAETAMLQLYETTLDTTIYLSPLWELLTRMCHQADCVFDLISSRRCRPGDIDGFTLWCWTVAGLMAADMDEYLRRCTIQSISALWTTVRCNFGRTVSALGSFYPVAQRLGIPADQVSELEIKVLSFSRSWWSSRVQPHSPTQIKWEETPGVMTPDSF</sequence>
<protein>
    <recommendedName>
        <fullName evidence="3">Transcription factor domain-containing protein</fullName>
    </recommendedName>
</protein>
<comment type="caution">
    <text evidence="1">The sequence shown here is derived from an EMBL/GenBank/DDBJ whole genome shotgun (WGS) entry which is preliminary data.</text>
</comment>
<dbReference type="Proteomes" id="UP000279259">
    <property type="component" value="Unassembled WGS sequence"/>
</dbReference>
<accession>A0A427YPU7</accession>